<name>A0A8J7FV84_9FLAO</name>
<evidence type="ECO:0000313" key="2">
    <source>
        <dbReference type="Proteomes" id="UP000608754"/>
    </source>
</evidence>
<gene>
    <name evidence="1" type="ORF">IM532_05505</name>
</gene>
<organism evidence="1 2">
    <name type="scientific">Faecalibacter rhinopitheci</name>
    <dbReference type="NCBI Taxonomy" id="2779678"/>
    <lineage>
        <taxon>Bacteria</taxon>
        <taxon>Pseudomonadati</taxon>
        <taxon>Bacteroidota</taxon>
        <taxon>Flavobacteriia</taxon>
        <taxon>Flavobacteriales</taxon>
        <taxon>Weeksellaceae</taxon>
        <taxon>Faecalibacter</taxon>
    </lineage>
</organism>
<reference evidence="1" key="1">
    <citation type="submission" date="2020-10" db="EMBL/GenBank/DDBJ databases">
        <authorList>
            <person name="Lu T."/>
            <person name="Wang Q."/>
            <person name="Han X."/>
        </authorList>
    </citation>
    <scope>NUCLEOTIDE SEQUENCE</scope>
    <source>
        <strain evidence="1">WQ 117</strain>
    </source>
</reference>
<dbReference type="EMBL" id="JADGIK010000003">
    <property type="protein sequence ID" value="MBF0596906.1"/>
    <property type="molecule type" value="Genomic_DNA"/>
</dbReference>
<dbReference type="RefSeq" id="WP_194182458.1">
    <property type="nucleotide sequence ID" value="NZ_JADGIK010000003.1"/>
</dbReference>
<dbReference type="AlphaFoldDB" id="A0A8J7FV84"/>
<accession>A0A8J7FV84</accession>
<evidence type="ECO:0000313" key="1">
    <source>
        <dbReference type="EMBL" id="MBF0596906.1"/>
    </source>
</evidence>
<sequence>MKQYKILRDSNLKDFETELNELIKIGWIVRGSIVFSNDNDFHILLYK</sequence>
<dbReference type="Proteomes" id="UP000608754">
    <property type="component" value="Unassembled WGS sequence"/>
</dbReference>
<protein>
    <recommendedName>
        <fullName evidence="3">DUF1737 domain-containing protein</fullName>
    </recommendedName>
</protein>
<keyword evidence="2" id="KW-1185">Reference proteome</keyword>
<evidence type="ECO:0008006" key="3">
    <source>
        <dbReference type="Google" id="ProtNLM"/>
    </source>
</evidence>
<proteinExistence type="predicted"/>
<comment type="caution">
    <text evidence="1">The sequence shown here is derived from an EMBL/GenBank/DDBJ whole genome shotgun (WGS) entry which is preliminary data.</text>
</comment>